<reference evidence="4 5" key="1">
    <citation type="submission" date="2024-06" db="EMBL/GenBank/DDBJ databases">
        <title>A chromosome-level genome assembly of beet webworm, Loxostege sticticalis.</title>
        <authorList>
            <person name="Zhang Y."/>
        </authorList>
    </citation>
    <scope>NUCLEOTIDE SEQUENCE [LARGE SCALE GENOMIC DNA]</scope>
    <source>
        <strain evidence="4">AQ026</strain>
        <tissue evidence="4">Whole body</tissue>
    </source>
</reference>
<keyword evidence="5" id="KW-1185">Reference proteome</keyword>
<evidence type="ECO:0000259" key="3">
    <source>
        <dbReference type="Pfam" id="PF20700"/>
    </source>
</evidence>
<dbReference type="InterPro" id="IPR019080">
    <property type="entry name" value="YqaJ_viral_recombinase"/>
</dbReference>
<evidence type="ECO:0000259" key="2">
    <source>
        <dbReference type="Pfam" id="PF09588"/>
    </source>
</evidence>
<feature type="compositionally biased region" description="Basic residues" evidence="1">
    <location>
        <begin position="596"/>
        <end position="605"/>
    </location>
</feature>
<organism evidence="4 5">
    <name type="scientific">Loxostege sticticalis</name>
    <name type="common">Beet webworm moth</name>
    <dbReference type="NCBI Taxonomy" id="481309"/>
    <lineage>
        <taxon>Eukaryota</taxon>
        <taxon>Metazoa</taxon>
        <taxon>Ecdysozoa</taxon>
        <taxon>Arthropoda</taxon>
        <taxon>Hexapoda</taxon>
        <taxon>Insecta</taxon>
        <taxon>Pterygota</taxon>
        <taxon>Neoptera</taxon>
        <taxon>Endopterygota</taxon>
        <taxon>Lepidoptera</taxon>
        <taxon>Glossata</taxon>
        <taxon>Ditrysia</taxon>
        <taxon>Pyraloidea</taxon>
        <taxon>Crambidae</taxon>
        <taxon>Pyraustinae</taxon>
        <taxon>Loxostege</taxon>
    </lineage>
</organism>
<feature type="region of interest" description="Disordered" evidence="1">
    <location>
        <begin position="21"/>
        <end position="43"/>
    </location>
</feature>
<dbReference type="Pfam" id="PF20700">
    <property type="entry name" value="Mutator"/>
    <property type="match status" value="1"/>
</dbReference>
<dbReference type="CDD" id="cd22343">
    <property type="entry name" value="PDDEXK_lambda_exonuclease-like"/>
    <property type="match status" value="1"/>
</dbReference>
<dbReference type="Gene3D" id="3.90.320.10">
    <property type="match status" value="1"/>
</dbReference>
<dbReference type="EMBL" id="JBEUOH010000005">
    <property type="protein sequence ID" value="KAL0893671.1"/>
    <property type="molecule type" value="Genomic_DNA"/>
</dbReference>
<feature type="domain" description="Mutator-like transposase" evidence="3">
    <location>
        <begin position="127"/>
        <end position="480"/>
    </location>
</feature>
<dbReference type="PANTHER" id="PTHR46609:SF8">
    <property type="entry name" value="YQAJ VIRAL RECOMBINASE DOMAIN-CONTAINING PROTEIN"/>
    <property type="match status" value="1"/>
</dbReference>
<protein>
    <recommendedName>
        <fullName evidence="6">YqaJ viral recombinase domain-containing protein</fullName>
    </recommendedName>
</protein>
<proteinExistence type="predicted"/>
<name>A0ABR3IBM7_LOXSC</name>
<sequence>MPRPTKRRRLYLEKIKKCQEANKRKKRESEEVDKNIDSGENKKCELATSSKQIRKQQKVFSEIQNLKPLHETHASQSHCTEDICDLSGMAVDMDSSAPDVSVSQDDNLPDLIIEEEQPKSEKKDISGRRIIDVAHFFSKIQEISSHGAFNCGLQSMKLTGEKRVGLVSKFTLECLMCKEKFYLSNVTGELDINTAAVSGAVSIGIGYSQLEELLSAIDLPMMTEPLYQKRHNSVSNSWEKALTKSMNEAAEEEKRVALEKGRISKDGIPVIDVIVDGCWSKRSYKKNYTALSGAAAIIGRETKKILFLGVKNKYCSICTQDLNKNQSPRPHQCYKNFTGSSTAMESTLIVEGFKSSIELYGVIYGRLISDGDSSTYAKILEARPYSQYTVEKVECRNHLLRNLCNKLESLTSDTKYPLKYRKLITKKRIMSIRGTIQKCIKKYHESTENIDFCTQKLFEEIQTVHLHAFGNHSNCKSHFCNLPQNEIVPSDFFTSSLWQKICFIINNIAGHSRSLVHNVDSNIVECFHSVVAKLVGGKRVNYSCRRGYQTRCAASALSFNTKRKPTTMLYKTIVGHSPKGKIGTLDSKYRKKRKVQKHVSYKKRQSREALSQNKDYGEHSVKPDVSDIILEQMKENFLSNLNKSEKERKQIERQTVLQSESSEWLELRRSLLTASNFGKIIKMRPDTSCASIVKQLLYKINIDAEPLQHGRDNERKALDQLSRQAGVEIRSCGLFIDPDIPYLGATPDGIIGEETIVEVKCPISAYKTGLEEAIAQKKVNFWIKDKSGNLLVNQNHNWYYQVQGQLHVTRRIKCLFGVWFSETEPLKTELIIRDDDFFEKKMKAKLCNFYLNCILPELLDPRHNRNMEIRNPSYILEAKKNKEAQKKTHNDQEDFRVCEETISESIPVEVHDQPTCSRYLNFEDF</sequence>
<evidence type="ECO:0000313" key="5">
    <source>
        <dbReference type="Proteomes" id="UP001549920"/>
    </source>
</evidence>
<feature type="region of interest" description="Disordered" evidence="1">
    <location>
        <begin position="596"/>
        <end position="619"/>
    </location>
</feature>
<dbReference type="InterPro" id="IPR049012">
    <property type="entry name" value="Mutator_transp_dom"/>
</dbReference>
<dbReference type="InterPro" id="IPR011335">
    <property type="entry name" value="Restrct_endonuc-II-like"/>
</dbReference>
<evidence type="ECO:0000256" key="1">
    <source>
        <dbReference type="SAM" id="MobiDB-lite"/>
    </source>
</evidence>
<gene>
    <name evidence="4" type="ORF">ABMA27_013829</name>
</gene>
<dbReference type="SUPFAM" id="SSF52980">
    <property type="entry name" value="Restriction endonuclease-like"/>
    <property type="match status" value="1"/>
</dbReference>
<dbReference type="InterPro" id="IPR051703">
    <property type="entry name" value="NF-kappa-B_Signaling_Reg"/>
</dbReference>
<dbReference type="InterPro" id="IPR011604">
    <property type="entry name" value="PDDEXK-like_dom_sf"/>
</dbReference>
<feature type="domain" description="YqaJ viral recombinase" evidence="2">
    <location>
        <begin position="663"/>
        <end position="809"/>
    </location>
</feature>
<dbReference type="Proteomes" id="UP001549920">
    <property type="component" value="Unassembled WGS sequence"/>
</dbReference>
<accession>A0ABR3IBM7</accession>
<dbReference type="Pfam" id="PF09588">
    <property type="entry name" value="YqaJ"/>
    <property type="match status" value="1"/>
</dbReference>
<evidence type="ECO:0008006" key="6">
    <source>
        <dbReference type="Google" id="ProtNLM"/>
    </source>
</evidence>
<dbReference type="PANTHER" id="PTHR46609">
    <property type="entry name" value="EXONUCLEASE, PHAGE-TYPE/RECB, C-TERMINAL DOMAIN-CONTAINING PROTEIN"/>
    <property type="match status" value="1"/>
</dbReference>
<comment type="caution">
    <text evidence="4">The sequence shown here is derived from an EMBL/GenBank/DDBJ whole genome shotgun (WGS) entry which is preliminary data.</text>
</comment>
<evidence type="ECO:0000313" key="4">
    <source>
        <dbReference type="EMBL" id="KAL0893671.1"/>
    </source>
</evidence>